<organism evidence="11 12">
    <name type="scientific">Paenibacillus terreus</name>
    <dbReference type="NCBI Taxonomy" id="1387834"/>
    <lineage>
        <taxon>Bacteria</taxon>
        <taxon>Bacillati</taxon>
        <taxon>Bacillota</taxon>
        <taxon>Bacilli</taxon>
        <taxon>Bacillales</taxon>
        <taxon>Paenibacillaceae</taxon>
        <taxon>Paenibacillus</taxon>
    </lineage>
</organism>
<keyword evidence="11" id="KW-0969">Cilium</keyword>
<sequence>MSKKGRHEPHEEHADESWLLPYSDLMTLLLALFIVLFGMSSLDAKKFEEMAKSMSAAFSGGSGVMDNTSANPIENPSVDMGKNKETVQDPVKSKSSSELQKELARREQEDLEKLKRRIDKYIKENGLTEQLSTKLNQSQLMITISDNALFASGQAVVKPEARKLATAIAALLDEFPDYDVIVSGHTDNVPISNSKYPSNWELSADRALNFMRILLLDNKLNPQKFSAIGYGEYRPTATNSTNVGRAKNRRVEISIIRKYQNGTQVISATSGGNH</sequence>
<comment type="subcellular location">
    <subcellularLocation>
        <location evidence="1">Cell membrane</location>
        <topology evidence="1">Single-pass membrane protein</topology>
    </subcellularLocation>
</comment>
<dbReference type="InterPro" id="IPR050330">
    <property type="entry name" value="Bact_OuterMem_StrucFunc"/>
</dbReference>
<evidence type="ECO:0000313" key="11">
    <source>
        <dbReference type="EMBL" id="MFB5685059.1"/>
    </source>
</evidence>
<dbReference type="PANTHER" id="PTHR30329">
    <property type="entry name" value="STATOR ELEMENT OF FLAGELLAR MOTOR COMPLEX"/>
    <property type="match status" value="1"/>
</dbReference>
<feature type="transmembrane region" description="Helical" evidence="9">
    <location>
        <begin position="25"/>
        <end position="44"/>
    </location>
</feature>
<evidence type="ECO:0000256" key="2">
    <source>
        <dbReference type="ARBA" id="ARBA00008914"/>
    </source>
</evidence>
<dbReference type="CDD" id="cd07185">
    <property type="entry name" value="OmpA_C-like"/>
    <property type="match status" value="1"/>
</dbReference>
<evidence type="ECO:0000256" key="1">
    <source>
        <dbReference type="ARBA" id="ARBA00004162"/>
    </source>
</evidence>
<reference evidence="11 12" key="1">
    <citation type="submission" date="2024-09" db="EMBL/GenBank/DDBJ databases">
        <authorList>
            <person name="Ruan L."/>
        </authorList>
    </citation>
    <scope>NUCLEOTIDE SEQUENCE [LARGE SCALE GENOMIC DNA]</scope>
    <source>
        <strain evidence="11 12">D33</strain>
    </source>
</reference>
<evidence type="ECO:0000256" key="9">
    <source>
        <dbReference type="SAM" id="Phobius"/>
    </source>
</evidence>
<evidence type="ECO:0000256" key="3">
    <source>
        <dbReference type="ARBA" id="ARBA00022475"/>
    </source>
</evidence>
<dbReference type="InterPro" id="IPR006665">
    <property type="entry name" value="OmpA-like"/>
</dbReference>
<keyword evidence="12" id="KW-1185">Reference proteome</keyword>
<evidence type="ECO:0000259" key="10">
    <source>
        <dbReference type="PROSITE" id="PS51123"/>
    </source>
</evidence>
<feature type="region of interest" description="Disordered" evidence="8">
    <location>
        <begin position="64"/>
        <end position="105"/>
    </location>
</feature>
<dbReference type="InterPro" id="IPR025713">
    <property type="entry name" value="MotB-like_N_dom"/>
</dbReference>
<evidence type="ECO:0000256" key="6">
    <source>
        <dbReference type="ARBA" id="ARBA00023136"/>
    </source>
</evidence>
<dbReference type="InterPro" id="IPR036737">
    <property type="entry name" value="OmpA-like_sf"/>
</dbReference>
<keyword evidence="4 9" id="KW-0812">Transmembrane</keyword>
<keyword evidence="6 7" id="KW-0472">Membrane</keyword>
<name>A0ABV5BJQ6_9BACL</name>
<dbReference type="PROSITE" id="PS51123">
    <property type="entry name" value="OMPA_2"/>
    <property type="match status" value="1"/>
</dbReference>
<dbReference type="EMBL" id="JBHILM010000055">
    <property type="protein sequence ID" value="MFB5685059.1"/>
    <property type="molecule type" value="Genomic_DNA"/>
</dbReference>
<accession>A0ABV5BJQ6</accession>
<evidence type="ECO:0000256" key="8">
    <source>
        <dbReference type="SAM" id="MobiDB-lite"/>
    </source>
</evidence>
<keyword evidence="3" id="KW-1003">Cell membrane</keyword>
<dbReference type="Pfam" id="PF13677">
    <property type="entry name" value="MotB_plug"/>
    <property type="match status" value="1"/>
</dbReference>
<dbReference type="NCBIfam" id="NF005831">
    <property type="entry name" value="PRK07734.1"/>
    <property type="match status" value="1"/>
</dbReference>
<keyword evidence="11" id="KW-0966">Cell projection</keyword>
<feature type="domain" description="OmpA-like" evidence="10">
    <location>
        <begin position="137"/>
        <end position="259"/>
    </location>
</feature>
<gene>
    <name evidence="11" type="primary">motB</name>
    <name evidence="11" type="ORF">ACE3NQ_29540</name>
</gene>
<dbReference type="PANTHER" id="PTHR30329:SF21">
    <property type="entry name" value="LIPOPROTEIN YIAD-RELATED"/>
    <property type="match status" value="1"/>
</dbReference>
<comment type="similarity">
    <text evidence="2">Belongs to the MotB family.</text>
</comment>
<keyword evidence="5 9" id="KW-1133">Transmembrane helix</keyword>
<comment type="caution">
    <text evidence="11">The sequence shown here is derived from an EMBL/GenBank/DDBJ whole genome shotgun (WGS) entry which is preliminary data.</text>
</comment>
<evidence type="ECO:0000256" key="7">
    <source>
        <dbReference type="PROSITE-ProRule" id="PRU00473"/>
    </source>
</evidence>
<dbReference type="SUPFAM" id="SSF103088">
    <property type="entry name" value="OmpA-like"/>
    <property type="match status" value="1"/>
</dbReference>
<dbReference type="RefSeq" id="WP_375528719.1">
    <property type="nucleotide sequence ID" value="NZ_JBHILM010000055.1"/>
</dbReference>
<protein>
    <submittedName>
        <fullName evidence="11">Flagellar motor protein MotB</fullName>
    </submittedName>
</protein>
<evidence type="ECO:0000256" key="5">
    <source>
        <dbReference type="ARBA" id="ARBA00022989"/>
    </source>
</evidence>
<feature type="compositionally biased region" description="Polar residues" evidence="8">
    <location>
        <begin position="65"/>
        <end position="74"/>
    </location>
</feature>
<dbReference type="Pfam" id="PF00691">
    <property type="entry name" value="OmpA"/>
    <property type="match status" value="1"/>
</dbReference>
<keyword evidence="11" id="KW-0282">Flagellum</keyword>
<dbReference type="Proteomes" id="UP001580407">
    <property type="component" value="Unassembled WGS sequence"/>
</dbReference>
<evidence type="ECO:0000256" key="4">
    <source>
        <dbReference type="ARBA" id="ARBA00022692"/>
    </source>
</evidence>
<evidence type="ECO:0000313" key="12">
    <source>
        <dbReference type="Proteomes" id="UP001580407"/>
    </source>
</evidence>
<dbReference type="Gene3D" id="3.30.1330.60">
    <property type="entry name" value="OmpA-like domain"/>
    <property type="match status" value="1"/>
</dbReference>
<proteinExistence type="inferred from homology"/>